<dbReference type="EMBL" id="KN837290">
    <property type="protein sequence ID" value="KIJ29125.1"/>
    <property type="molecule type" value="Genomic_DNA"/>
</dbReference>
<feature type="non-terminal residue" evidence="9">
    <location>
        <position position="68"/>
    </location>
</feature>
<dbReference type="HOGENOM" id="CLU_001570_21_4_1"/>
<comment type="cofactor">
    <cofactor evidence="1">
        <name>heme</name>
        <dbReference type="ChEBI" id="CHEBI:30413"/>
    </cofactor>
</comment>
<evidence type="ECO:0000256" key="8">
    <source>
        <dbReference type="SAM" id="Phobius"/>
    </source>
</evidence>
<dbReference type="PANTHER" id="PTHR46300:SF1">
    <property type="entry name" value="P450, PUTATIVE (EUROFUNG)-RELATED"/>
    <property type="match status" value="1"/>
</dbReference>
<dbReference type="InterPro" id="IPR001128">
    <property type="entry name" value="Cyt_P450"/>
</dbReference>
<protein>
    <recommendedName>
        <fullName evidence="11">Cytochrome P450</fullName>
    </recommendedName>
</protein>
<feature type="transmembrane region" description="Helical" evidence="8">
    <location>
        <begin position="31"/>
        <end position="50"/>
    </location>
</feature>
<keyword evidence="10" id="KW-1185">Reference proteome</keyword>
<evidence type="ECO:0000313" key="9">
    <source>
        <dbReference type="EMBL" id="KIJ29125.1"/>
    </source>
</evidence>
<dbReference type="Proteomes" id="UP000054279">
    <property type="component" value="Unassembled WGS sequence"/>
</dbReference>
<evidence type="ECO:0000256" key="3">
    <source>
        <dbReference type="ARBA" id="ARBA00022617"/>
    </source>
</evidence>
<evidence type="ECO:0000256" key="7">
    <source>
        <dbReference type="ARBA" id="ARBA00023033"/>
    </source>
</evidence>
<evidence type="ECO:0000256" key="4">
    <source>
        <dbReference type="ARBA" id="ARBA00022723"/>
    </source>
</evidence>
<dbReference type="Gene3D" id="1.10.630.10">
    <property type="entry name" value="Cytochrome P450"/>
    <property type="match status" value="1"/>
</dbReference>
<evidence type="ECO:0000256" key="1">
    <source>
        <dbReference type="ARBA" id="ARBA00001971"/>
    </source>
</evidence>
<dbReference type="AlphaFoldDB" id="A0A0C9UVB1"/>
<dbReference type="GO" id="GO:0005506">
    <property type="term" value="F:iron ion binding"/>
    <property type="evidence" value="ECO:0007669"/>
    <property type="project" value="InterPro"/>
</dbReference>
<evidence type="ECO:0000256" key="5">
    <source>
        <dbReference type="ARBA" id="ARBA00023002"/>
    </source>
</evidence>
<organism evidence="9 10">
    <name type="scientific">Sphaerobolus stellatus (strain SS14)</name>
    <dbReference type="NCBI Taxonomy" id="990650"/>
    <lineage>
        <taxon>Eukaryota</taxon>
        <taxon>Fungi</taxon>
        <taxon>Dikarya</taxon>
        <taxon>Basidiomycota</taxon>
        <taxon>Agaricomycotina</taxon>
        <taxon>Agaricomycetes</taxon>
        <taxon>Phallomycetidae</taxon>
        <taxon>Geastrales</taxon>
        <taxon>Sphaerobolaceae</taxon>
        <taxon>Sphaerobolus</taxon>
    </lineage>
</organism>
<keyword evidence="3" id="KW-0349">Heme</keyword>
<gene>
    <name evidence="9" type="ORF">M422DRAFT_95752</name>
</gene>
<dbReference type="GO" id="GO:0004497">
    <property type="term" value="F:monooxygenase activity"/>
    <property type="evidence" value="ECO:0007669"/>
    <property type="project" value="UniProtKB-KW"/>
</dbReference>
<keyword evidence="8" id="KW-0812">Transmembrane</keyword>
<sequence length="68" mass="7548">PGPPGLPFLGNALQMPKSHEWITYSKWAKQYGALISCVIFGQTVIIINSLQAANEMLEKRASIYSDRP</sequence>
<dbReference type="GO" id="GO:0020037">
    <property type="term" value="F:heme binding"/>
    <property type="evidence" value="ECO:0007669"/>
    <property type="project" value="InterPro"/>
</dbReference>
<dbReference type="InterPro" id="IPR050364">
    <property type="entry name" value="Cytochrome_P450_fung"/>
</dbReference>
<evidence type="ECO:0000256" key="6">
    <source>
        <dbReference type="ARBA" id="ARBA00023004"/>
    </source>
</evidence>
<evidence type="ECO:0000313" key="10">
    <source>
        <dbReference type="Proteomes" id="UP000054279"/>
    </source>
</evidence>
<dbReference type="PANTHER" id="PTHR46300">
    <property type="entry name" value="P450, PUTATIVE (EUROFUNG)-RELATED-RELATED"/>
    <property type="match status" value="1"/>
</dbReference>
<keyword evidence="8" id="KW-0472">Membrane</keyword>
<reference evidence="9 10" key="1">
    <citation type="submission" date="2014-06" db="EMBL/GenBank/DDBJ databases">
        <title>Evolutionary Origins and Diversification of the Mycorrhizal Mutualists.</title>
        <authorList>
            <consortium name="DOE Joint Genome Institute"/>
            <consortium name="Mycorrhizal Genomics Consortium"/>
            <person name="Kohler A."/>
            <person name="Kuo A."/>
            <person name="Nagy L.G."/>
            <person name="Floudas D."/>
            <person name="Copeland A."/>
            <person name="Barry K.W."/>
            <person name="Cichocki N."/>
            <person name="Veneault-Fourrey C."/>
            <person name="LaButti K."/>
            <person name="Lindquist E.A."/>
            <person name="Lipzen A."/>
            <person name="Lundell T."/>
            <person name="Morin E."/>
            <person name="Murat C."/>
            <person name="Riley R."/>
            <person name="Ohm R."/>
            <person name="Sun H."/>
            <person name="Tunlid A."/>
            <person name="Henrissat B."/>
            <person name="Grigoriev I.V."/>
            <person name="Hibbett D.S."/>
            <person name="Martin F."/>
        </authorList>
    </citation>
    <scope>NUCLEOTIDE SEQUENCE [LARGE SCALE GENOMIC DNA]</scope>
    <source>
        <strain evidence="9 10">SS14</strain>
    </source>
</reference>
<dbReference type="Pfam" id="PF00067">
    <property type="entry name" value="p450"/>
    <property type="match status" value="1"/>
</dbReference>
<name>A0A0C9UVB1_SPHS4</name>
<comment type="similarity">
    <text evidence="2">Belongs to the cytochrome P450 family.</text>
</comment>
<dbReference type="GO" id="GO:0016705">
    <property type="term" value="F:oxidoreductase activity, acting on paired donors, with incorporation or reduction of molecular oxygen"/>
    <property type="evidence" value="ECO:0007669"/>
    <property type="project" value="InterPro"/>
</dbReference>
<keyword evidence="5" id="KW-0560">Oxidoreductase</keyword>
<keyword evidence="6" id="KW-0408">Iron</keyword>
<proteinExistence type="inferred from homology"/>
<keyword evidence="7" id="KW-0503">Monooxygenase</keyword>
<keyword evidence="4" id="KW-0479">Metal-binding</keyword>
<evidence type="ECO:0000256" key="2">
    <source>
        <dbReference type="ARBA" id="ARBA00010617"/>
    </source>
</evidence>
<feature type="non-terminal residue" evidence="9">
    <location>
        <position position="1"/>
    </location>
</feature>
<dbReference type="OrthoDB" id="1055148at2759"/>
<accession>A0A0C9UVB1</accession>
<dbReference type="SUPFAM" id="SSF48264">
    <property type="entry name" value="Cytochrome P450"/>
    <property type="match status" value="1"/>
</dbReference>
<dbReference type="InterPro" id="IPR036396">
    <property type="entry name" value="Cyt_P450_sf"/>
</dbReference>
<evidence type="ECO:0008006" key="11">
    <source>
        <dbReference type="Google" id="ProtNLM"/>
    </source>
</evidence>
<keyword evidence="8" id="KW-1133">Transmembrane helix</keyword>